<protein>
    <submittedName>
        <fullName evidence="1">Uncharacterized protein</fullName>
    </submittedName>
</protein>
<proteinExistence type="predicted"/>
<name>A0A9X1WZZ6_9SPHI</name>
<sequence length="179" mass="21392">MRKPLGILLLLLLLFNTVGYQLVFWLMQRHADTQMQARLDKLRYSNRDLITVKIPINLPYQTDWKDYERIDGEFNYKGNTYRYVKRRVLKDTLILVCINYHEKTNLNKSTAEFYKKVNDTGSTTEKHTFQYWKQVYVATNSLSLFFPNTQEHHFKELVLILKNHNFNWSVDPPPKGRTA</sequence>
<dbReference type="EMBL" id="JALJEJ010000001">
    <property type="protein sequence ID" value="MCJ8208732.1"/>
    <property type="molecule type" value="Genomic_DNA"/>
</dbReference>
<gene>
    <name evidence="1" type="ORF">MUY27_03370</name>
</gene>
<dbReference type="AlphaFoldDB" id="A0A9X1WZZ6"/>
<evidence type="ECO:0000313" key="1">
    <source>
        <dbReference type="EMBL" id="MCJ8208732.1"/>
    </source>
</evidence>
<accession>A0A9X1WZZ6</accession>
<keyword evidence="2" id="KW-1185">Reference proteome</keyword>
<dbReference type="RefSeq" id="WP_245128560.1">
    <property type="nucleotide sequence ID" value="NZ_JALJEJ010000001.1"/>
</dbReference>
<dbReference type="Proteomes" id="UP001139450">
    <property type="component" value="Unassembled WGS sequence"/>
</dbReference>
<evidence type="ECO:0000313" key="2">
    <source>
        <dbReference type="Proteomes" id="UP001139450"/>
    </source>
</evidence>
<reference evidence="1" key="1">
    <citation type="submission" date="2022-04" db="EMBL/GenBank/DDBJ databases">
        <title>Mucilaginibacter sp. RS28 isolated from freshwater.</title>
        <authorList>
            <person name="Ko S.-R."/>
        </authorList>
    </citation>
    <scope>NUCLEOTIDE SEQUENCE</scope>
    <source>
        <strain evidence="1">RS28</strain>
    </source>
</reference>
<comment type="caution">
    <text evidence="1">The sequence shown here is derived from an EMBL/GenBank/DDBJ whole genome shotgun (WGS) entry which is preliminary data.</text>
</comment>
<organism evidence="1 2">
    <name type="scientific">Mucilaginibacter straminoryzae</name>
    <dbReference type="NCBI Taxonomy" id="2932774"/>
    <lineage>
        <taxon>Bacteria</taxon>
        <taxon>Pseudomonadati</taxon>
        <taxon>Bacteroidota</taxon>
        <taxon>Sphingobacteriia</taxon>
        <taxon>Sphingobacteriales</taxon>
        <taxon>Sphingobacteriaceae</taxon>
        <taxon>Mucilaginibacter</taxon>
    </lineage>
</organism>